<dbReference type="GO" id="GO:0009288">
    <property type="term" value="C:bacterial-type flagellum"/>
    <property type="evidence" value="ECO:0007669"/>
    <property type="project" value="InterPro"/>
</dbReference>
<keyword evidence="12" id="KW-0966">Cell projection</keyword>
<dbReference type="GO" id="GO:0071973">
    <property type="term" value="P:bacterial-type flagellum-dependent cell motility"/>
    <property type="evidence" value="ECO:0007669"/>
    <property type="project" value="InterPro"/>
</dbReference>
<dbReference type="GO" id="GO:0015031">
    <property type="term" value="P:protein transport"/>
    <property type="evidence" value="ECO:0007669"/>
    <property type="project" value="UniProtKB-KW"/>
</dbReference>
<dbReference type="GO" id="GO:0006935">
    <property type="term" value="P:chemotaxis"/>
    <property type="evidence" value="ECO:0007669"/>
    <property type="project" value="UniProtKB-KW"/>
</dbReference>
<evidence type="ECO:0000256" key="8">
    <source>
        <dbReference type="ARBA" id="ARBA00022927"/>
    </source>
</evidence>
<keyword evidence="4" id="KW-0813">Transport</keyword>
<evidence type="ECO:0000313" key="13">
    <source>
        <dbReference type="Proteomes" id="UP000252167"/>
    </source>
</evidence>
<keyword evidence="12" id="KW-0282">Flagellum</keyword>
<dbReference type="GO" id="GO:0005886">
    <property type="term" value="C:plasma membrane"/>
    <property type="evidence" value="ECO:0007669"/>
    <property type="project" value="UniProtKB-SubCell"/>
</dbReference>
<dbReference type="Gene3D" id="1.10.287.1700">
    <property type="match status" value="1"/>
</dbReference>
<evidence type="ECO:0000256" key="2">
    <source>
        <dbReference type="ARBA" id="ARBA00010004"/>
    </source>
</evidence>
<comment type="caution">
    <text evidence="12">The sequence shown here is derived from an EMBL/GenBank/DDBJ whole genome shotgun (WGS) entry which is preliminary data.</text>
</comment>
<evidence type="ECO:0000256" key="6">
    <source>
        <dbReference type="ARBA" id="ARBA00022500"/>
    </source>
</evidence>
<feature type="coiled-coil region" evidence="11">
    <location>
        <begin position="77"/>
        <end position="125"/>
    </location>
</feature>
<name>A0A365YAS4_9MICC</name>
<keyword evidence="12" id="KW-0969">Cilium</keyword>
<comment type="similarity">
    <text evidence="2">Belongs to the FliJ family.</text>
</comment>
<evidence type="ECO:0000256" key="4">
    <source>
        <dbReference type="ARBA" id="ARBA00022448"/>
    </source>
</evidence>
<evidence type="ECO:0000256" key="7">
    <source>
        <dbReference type="ARBA" id="ARBA00022795"/>
    </source>
</evidence>
<evidence type="ECO:0000313" key="12">
    <source>
        <dbReference type="EMBL" id="RBL99717.1"/>
    </source>
</evidence>
<keyword evidence="8" id="KW-0653">Protein transport</keyword>
<keyword evidence="11" id="KW-0175">Coiled coil</keyword>
<dbReference type="Proteomes" id="UP000252167">
    <property type="component" value="Unassembled WGS sequence"/>
</dbReference>
<proteinExistence type="inferred from homology"/>
<sequence length="141" mass="15588">MMSRKFSLASLLRLRQIGERQAARAVAEANQAVRAHTLQREQTLQELHDSANDPVDSASLLAIAAARSAGRSALADLQALEAQLAEDRELAAEAYRAQRRGVKALEKLEARHHQAVQHADLAREQHLLDDLAGTARERTRQ</sequence>
<dbReference type="GO" id="GO:0044781">
    <property type="term" value="P:bacterial-type flagellum organization"/>
    <property type="evidence" value="ECO:0007669"/>
    <property type="project" value="UniProtKB-KW"/>
</dbReference>
<evidence type="ECO:0000256" key="11">
    <source>
        <dbReference type="SAM" id="Coils"/>
    </source>
</evidence>
<keyword evidence="6" id="KW-0145">Chemotaxis</keyword>
<accession>A0A365YAS4</accession>
<evidence type="ECO:0000256" key="1">
    <source>
        <dbReference type="ARBA" id="ARBA00004413"/>
    </source>
</evidence>
<dbReference type="EMBL" id="POAF01000007">
    <property type="protein sequence ID" value="RBL99717.1"/>
    <property type="molecule type" value="Genomic_DNA"/>
</dbReference>
<keyword evidence="5" id="KW-1003">Cell membrane</keyword>
<evidence type="ECO:0000256" key="5">
    <source>
        <dbReference type="ARBA" id="ARBA00022475"/>
    </source>
</evidence>
<gene>
    <name evidence="12" type="ORF">C1H84_15035</name>
</gene>
<reference evidence="12 13" key="1">
    <citation type="submission" date="2018-01" db="EMBL/GenBank/DDBJ databases">
        <title>Glutamicibacter soli strain NHPC-3 Whole genome sequence and assembly.</title>
        <authorList>
            <person name="Choudhury P."/>
            <person name="Gupta D."/>
            <person name="Sengupta K."/>
            <person name="Jawed A."/>
            <person name="Sultana N."/>
            <person name="Saha P."/>
        </authorList>
    </citation>
    <scope>NUCLEOTIDE SEQUENCE [LARGE SCALE GENOMIC DNA]</scope>
    <source>
        <strain evidence="12 13">NHPC-3</strain>
    </source>
</reference>
<keyword evidence="7" id="KW-1005">Bacterial flagellum biogenesis</keyword>
<keyword evidence="10" id="KW-1006">Bacterial flagellum protein export</keyword>
<evidence type="ECO:0000256" key="9">
    <source>
        <dbReference type="ARBA" id="ARBA00023136"/>
    </source>
</evidence>
<dbReference type="InterPro" id="IPR012823">
    <property type="entry name" value="Flagell_FliJ"/>
</dbReference>
<keyword evidence="13" id="KW-1185">Reference proteome</keyword>
<organism evidence="12 13">
    <name type="scientific">Glutamicibacter soli</name>
    <dbReference type="NCBI Taxonomy" id="453836"/>
    <lineage>
        <taxon>Bacteria</taxon>
        <taxon>Bacillati</taxon>
        <taxon>Actinomycetota</taxon>
        <taxon>Actinomycetes</taxon>
        <taxon>Micrococcales</taxon>
        <taxon>Micrococcaceae</taxon>
        <taxon>Glutamicibacter</taxon>
    </lineage>
</organism>
<keyword evidence="9" id="KW-0472">Membrane</keyword>
<comment type="subcellular location">
    <subcellularLocation>
        <location evidence="1">Cell membrane</location>
        <topology evidence="1">Peripheral membrane protein</topology>
        <orientation evidence="1">Cytoplasmic side</orientation>
    </subcellularLocation>
</comment>
<dbReference type="AlphaFoldDB" id="A0A365YAS4"/>
<evidence type="ECO:0000256" key="3">
    <source>
        <dbReference type="ARBA" id="ARBA00020392"/>
    </source>
</evidence>
<protein>
    <recommendedName>
        <fullName evidence="3">Flagellar FliJ protein</fullName>
    </recommendedName>
</protein>
<dbReference type="InterPro" id="IPR053716">
    <property type="entry name" value="Flag_assembly_chemotaxis_eff"/>
</dbReference>
<dbReference type="Pfam" id="PF02050">
    <property type="entry name" value="FliJ"/>
    <property type="match status" value="1"/>
</dbReference>
<evidence type="ECO:0000256" key="10">
    <source>
        <dbReference type="ARBA" id="ARBA00023225"/>
    </source>
</evidence>